<feature type="region of interest" description="Disordered" evidence="1">
    <location>
        <begin position="1"/>
        <end position="21"/>
    </location>
</feature>
<proteinExistence type="predicted"/>
<dbReference type="EMBL" id="BAAAUX010000011">
    <property type="protein sequence ID" value="GAA2785451.1"/>
    <property type="molecule type" value="Genomic_DNA"/>
</dbReference>
<evidence type="ECO:0000313" key="3">
    <source>
        <dbReference type="Proteomes" id="UP001500979"/>
    </source>
</evidence>
<protein>
    <recommendedName>
        <fullName evidence="4">Gamma-glutamylcyclotransferase</fullName>
    </recommendedName>
</protein>
<accession>A0ABN3V9N4</accession>
<dbReference type="Proteomes" id="UP001500979">
    <property type="component" value="Unassembled WGS sequence"/>
</dbReference>
<dbReference type="RefSeq" id="WP_344679200.1">
    <property type="nucleotide sequence ID" value="NZ_BAAAUX010000011.1"/>
</dbReference>
<reference evidence="2 3" key="1">
    <citation type="journal article" date="2019" name="Int. J. Syst. Evol. Microbiol.">
        <title>The Global Catalogue of Microorganisms (GCM) 10K type strain sequencing project: providing services to taxonomists for standard genome sequencing and annotation.</title>
        <authorList>
            <consortium name="The Broad Institute Genomics Platform"/>
            <consortium name="The Broad Institute Genome Sequencing Center for Infectious Disease"/>
            <person name="Wu L."/>
            <person name="Ma J."/>
        </authorList>
    </citation>
    <scope>NUCLEOTIDE SEQUENCE [LARGE SCALE GENOMIC DNA]</scope>
    <source>
        <strain evidence="2 3">JCM 9383</strain>
    </source>
</reference>
<keyword evidence="3" id="KW-1185">Reference proteome</keyword>
<evidence type="ECO:0000256" key="1">
    <source>
        <dbReference type="SAM" id="MobiDB-lite"/>
    </source>
</evidence>
<evidence type="ECO:0008006" key="4">
    <source>
        <dbReference type="Google" id="ProtNLM"/>
    </source>
</evidence>
<evidence type="ECO:0000313" key="2">
    <source>
        <dbReference type="EMBL" id="GAA2785451.1"/>
    </source>
</evidence>
<organism evidence="2 3">
    <name type="scientific">Saccharopolyspora taberi</name>
    <dbReference type="NCBI Taxonomy" id="60895"/>
    <lineage>
        <taxon>Bacteria</taxon>
        <taxon>Bacillati</taxon>
        <taxon>Actinomycetota</taxon>
        <taxon>Actinomycetes</taxon>
        <taxon>Pseudonocardiales</taxon>
        <taxon>Pseudonocardiaceae</taxon>
        <taxon>Saccharopolyspora</taxon>
    </lineage>
</organism>
<sequence length="232" mass="24327">MVDFSDEDFPADPYPGSRPDGSFVHIGKSGHHLVNGRTLPDGTGLDEFLSAHGAAPLAGRLPVLAYGSNANPSKISWLRDRLGLRGPVVVIGAECHGVSAVWSAGVRARDGQRPAVLAGLPGVVEHHAVWLTTPDQRAVLDECEGRGERYRLSWVHAPVRLEGHGALSSVLAYTARPEAVGADVPVHLNRSPLVVDGHFVRCSEVGQADAVLLVGVAGGEDGLVVSEVSGEP</sequence>
<feature type="compositionally biased region" description="Acidic residues" evidence="1">
    <location>
        <begin position="1"/>
        <end position="10"/>
    </location>
</feature>
<name>A0ABN3V9N4_9PSEU</name>
<comment type="caution">
    <text evidence="2">The sequence shown here is derived from an EMBL/GenBank/DDBJ whole genome shotgun (WGS) entry which is preliminary data.</text>
</comment>
<dbReference type="Gene3D" id="3.10.490.10">
    <property type="entry name" value="Gamma-glutamyl cyclotransferase-like"/>
    <property type="match status" value="1"/>
</dbReference>
<gene>
    <name evidence="2" type="ORF">GCM10010470_19490</name>
</gene>